<protein>
    <submittedName>
        <fullName evidence="2">Uncharacterized protein</fullName>
    </submittedName>
</protein>
<accession>A0A6J5KPC2</accession>
<name>A0A6J5KPC2_9CAUD</name>
<reference evidence="2" key="1">
    <citation type="submission" date="2020-04" db="EMBL/GenBank/DDBJ databases">
        <authorList>
            <person name="Chiriac C."/>
            <person name="Salcher M."/>
            <person name="Ghai R."/>
            <person name="Kavagutti S V."/>
        </authorList>
    </citation>
    <scope>NUCLEOTIDE SEQUENCE</scope>
</reference>
<sequence>MTTRQNVLLSASKLNNTNTQTHKGLKHMTNTQIQLFATVGVSTKNGDTTKFRFTNRGAEAYGDILVKEGHTSVQFIDLTDPLSKADAIAEFVKQFPDYAELKVPGLKAEKTPRAPKAPRAAKEPKAPGARKTKTVTLTAEQVAAAKAAAKRATDAARKRASRAASKATDVADANLDAALAALDAATAETTEA</sequence>
<proteinExistence type="predicted"/>
<organism evidence="2">
    <name type="scientific">uncultured Caudovirales phage</name>
    <dbReference type="NCBI Taxonomy" id="2100421"/>
    <lineage>
        <taxon>Viruses</taxon>
        <taxon>Duplodnaviria</taxon>
        <taxon>Heunggongvirae</taxon>
        <taxon>Uroviricota</taxon>
        <taxon>Caudoviricetes</taxon>
        <taxon>Peduoviridae</taxon>
        <taxon>Maltschvirus</taxon>
        <taxon>Maltschvirus maltsch</taxon>
    </lineage>
</organism>
<feature type="region of interest" description="Disordered" evidence="1">
    <location>
        <begin position="109"/>
        <end position="134"/>
    </location>
</feature>
<evidence type="ECO:0000256" key="1">
    <source>
        <dbReference type="SAM" id="MobiDB-lite"/>
    </source>
</evidence>
<gene>
    <name evidence="2" type="ORF">UFOVP29_314</name>
</gene>
<evidence type="ECO:0000313" key="2">
    <source>
        <dbReference type="EMBL" id="CAB4123155.1"/>
    </source>
</evidence>
<dbReference type="EMBL" id="LR796167">
    <property type="protein sequence ID" value="CAB4123155.1"/>
    <property type="molecule type" value="Genomic_DNA"/>
</dbReference>